<evidence type="ECO:0000256" key="1">
    <source>
        <dbReference type="SAM" id="MobiDB-lite"/>
    </source>
</evidence>
<dbReference type="Proteomes" id="UP001302745">
    <property type="component" value="Unassembled WGS sequence"/>
</dbReference>
<reference evidence="2" key="1">
    <citation type="journal article" date="2023" name="Mol. Phylogenet. Evol.">
        <title>Genome-scale phylogeny and comparative genomics of the fungal order Sordariales.</title>
        <authorList>
            <person name="Hensen N."/>
            <person name="Bonometti L."/>
            <person name="Westerberg I."/>
            <person name="Brannstrom I.O."/>
            <person name="Guillou S."/>
            <person name="Cros-Aarteil S."/>
            <person name="Calhoun S."/>
            <person name="Haridas S."/>
            <person name="Kuo A."/>
            <person name="Mondo S."/>
            <person name="Pangilinan J."/>
            <person name="Riley R."/>
            <person name="LaButti K."/>
            <person name="Andreopoulos B."/>
            <person name="Lipzen A."/>
            <person name="Chen C."/>
            <person name="Yan M."/>
            <person name="Daum C."/>
            <person name="Ng V."/>
            <person name="Clum A."/>
            <person name="Steindorff A."/>
            <person name="Ohm R.A."/>
            <person name="Martin F."/>
            <person name="Silar P."/>
            <person name="Natvig D.O."/>
            <person name="Lalanne C."/>
            <person name="Gautier V."/>
            <person name="Ament-Velasquez S.L."/>
            <person name="Kruys A."/>
            <person name="Hutchinson M.I."/>
            <person name="Powell A.J."/>
            <person name="Barry K."/>
            <person name="Miller A.N."/>
            <person name="Grigoriev I.V."/>
            <person name="Debuchy R."/>
            <person name="Gladieux P."/>
            <person name="Hiltunen Thoren M."/>
            <person name="Johannesson H."/>
        </authorList>
    </citation>
    <scope>NUCLEOTIDE SEQUENCE</scope>
    <source>
        <strain evidence="2">CBS 538.74</strain>
    </source>
</reference>
<protein>
    <submittedName>
        <fullName evidence="2">Uncharacterized protein</fullName>
    </submittedName>
</protein>
<dbReference type="Pfam" id="PF13136">
    <property type="entry name" value="DUF3984"/>
    <property type="match status" value="1"/>
</dbReference>
<evidence type="ECO:0000313" key="3">
    <source>
        <dbReference type="Proteomes" id="UP001302745"/>
    </source>
</evidence>
<feature type="compositionally biased region" description="Basic and acidic residues" evidence="1">
    <location>
        <begin position="87"/>
        <end position="102"/>
    </location>
</feature>
<feature type="region of interest" description="Disordered" evidence="1">
    <location>
        <begin position="210"/>
        <end position="259"/>
    </location>
</feature>
<keyword evidence="3" id="KW-1185">Reference proteome</keyword>
<name>A0AAN6VPD9_9PEZI</name>
<organism evidence="2 3">
    <name type="scientific">Chaetomidium leptoderma</name>
    <dbReference type="NCBI Taxonomy" id="669021"/>
    <lineage>
        <taxon>Eukaryota</taxon>
        <taxon>Fungi</taxon>
        <taxon>Dikarya</taxon>
        <taxon>Ascomycota</taxon>
        <taxon>Pezizomycotina</taxon>
        <taxon>Sordariomycetes</taxon>
        <taxon>Sordariomycetidae</taxon>
        <taxon>Sordariales</taxon>
        <taxon>Chaetomiaceae</taxon>
        <taxon>Chaetomidium</taxon>
    </lineage>
</organism>
<proteinExistence type="predicted"/>
<feature type="compositionally biased region" description="Low complexity" evidence="1">
    <location>
        <begin position="210"/>
        <end position="219"/>
    </location>
</feature>
<reference evidence="2" key="2">
    <citation type="submission" date="2023-05" db="EMBL/GenBank/DDBJ databases">
        <authorList>
            <consortium name="Lawrence Berkeley National Laboratory"/>
            <person name="Steindorff A."/>
            <person name="Hensen N."/>
            <person name="Bonometti L."/>
            <person name="Westerberg I."/>
            <person name="Brannstrom I.O."/>
            <person name="Guillou S."/>
            <person name="Cros-Aarteil S."/>
            <person name="Calhoun S."/>
            <person name="Haridas S."/>
            <person name="Kuo A."/>
            <person name="Mondo S."/>
            <person name="Pangilinan J."/>
            <person name="Riley R."/>
            <person name="Labutti K."/>
            <person name="Andreopoulos B."/>
            <person name="Lipzen A."/>
            <person name="Chen C."/>
            <person name="Yanf M."/>
            <person name="Daum C."/>
            <person name="Ng V."/>
            <person name="Clum A."/>
            <person name="Ohm R."/>
            <person name="Martin F."/>
            <person name="Silar P."/>
            <person name="Natvig D."/>
            <person name="Lalanne C."/>
            <person name="Gautier V."/>
            <person name="Ament-Velasquez S.L."/>
            <person name="Kruys A."/>
            <person name="Hutchinson M.I."/>
            <person name="Powell A.J."/>
            <person name="Barry K."/>
            <person name="Miller A.N."/>
            <person name="Grigoriev I.V."/>
            <person name="Debuchy R."/>
            <person name="Gladieux P."/>
            <person name="Thoren M.H."/>
            <person name="Johannesson H."/>
        </authorList>
    </citation>
    <scope>NUCLEOTIDE SEQUENCE</scope>
    <source>
        <strain evidence="2">CBS 538.74</strain>
    </source>
</reference>
<comment type="caution">
    <text evidence="2">The sequence shown here is derived from an EMBL/GenBank/DDBJ whole genome shotgun (WGS) entry which is preliminary data.</text>
</comment>
<feature type="region of interest" description="Disordered" evidence="1">
    <location>
        <begin position="161"/>
        <end position="181"/>
    </location>
</feature>
<feature type="region of interest" description="Disordered" evidence="1">
    <location>
        <begin position="55"/>
        <end position="139"/>
    </location>
</feature>
<dbReference type="EMBL" id="MU856895">
    <property type="protein sequence ID" value="KAK4155099.1"/>
    <property type="molecule type" value="Genomic_DNA"/>
</dbReference>
<gene>
    <name evidence="2" type="ORF">C8A00DRAFT_32091</name>
</gene>
<dbReference type="InterPro" id="IPR025040">
    <property type="entry name" value="DUF3984"/>
</dbReference>
<evidence type="ECO:0000313" key="2">
    <source>
        <dbReference type="EMBL" id="KAK4155099.1"/>
    </source>
</evidence>
<feature type="compositionally biased region" description="Polar residues" evidence="1">
    <location>
        <begin position="165"/>
        <end position="177"/>
    </location>
</feature>
<dbReference type="AlphaFoldDB" id="A0AAN6VPD9"/>
<sequence length="438" mass="48582">MDQDYTHHAARRRNRSAGSVNHLSLAPLTTRLPLRYEDYDAINAISAPLPHTSYIQGRSAPATPRLLSHSPPPRRPTSRPAPGTRTPRRDLPKTKSASHLDDNNNNNNNNNRSQYPRHSTTTTTTSPAAARRNNHQSSYLEPVTTTDWLLRVGALISAEARESKGQSWLVSRASSTSLGGGGRPAALEDFYALEDADGYSLARERVFGSSASAGASSARASRRGSRDYHGGGAYASAAAASPVQSRFGSRSHSRVGGRMTPAERRAELLARMEDGWVGEGEEDYFGRDAVVEEKPDPAEGIPGPDFVNLDEALEGLHQQEEEDEEDEEDAMIRDEAHIRRLVKEGFLASWFGKMFRVNSRTHAVDENQDGEDDGEEDMEVLMEEERQFQERRSASLKRLQQCTIRFMVDEDRIPPPKEEDGGWSDVAWLMTVAAKALW</sequence>
<accession>A0AAN6VPD9</accession>